<dbReference type="STRING" id="56408.A0A1E5RAU1"/>
<feature type="transmembrane region" description="Helical" evidence="7">
    <location>
        <begin position="31"/>
        <end position="53"/>
    </location>
</feature>
<organism evidence="8 9">
    <name type="scientific">Hanseniaspora osmophila</name>
    <dbReference type="NCBI Taxonomy" id="56408"/>
    <lineage>
        <taxon>Eukaryota</taxon>
        <taxon>Fungi</taxon>
        <taxon>Dikarya</taxon>
        <taxon>Ascomycota</taxon>
        <taxon>Saccharomycotina</taxon>
        <taxon>Saccharomycetes</taxon>
        <taxon>Saccharomycodales</taxon>
        <taxon>Saccharomycodaceae</taxon>
        <taxon>Hanseniaspora</taxon>
    </lineage>
</organism>
<dbReference type="OrthoDB" id="2802411at2759"/>
<evidence type="ECO:0000256" key="1">
    <source>
        <dbReference type="ARBA" id="ARBA00004370"/>
    </source>
</evidence>
<evidence type="ECO:0000256" key="5">
    <source>
        <dbReference type="ARBA" id="ARBA00023136"/>
    </source>
</evidence>
<keyword evidence="4 7" id="KW-1133">Transmembrane helix</keyword>
<gene>
    <name evidence="8" type="ORF">AWRI3579_g2919</name>
</gene>
<dbReference type="PANTHER" id="PTHR21659">
    <property type="entry name" value="HYDROPHOBIC PROTEIN RCI2 LOW TEMPERATURE AND SALT RESPONSIVE PROTEIN LTI6 -RELATED"/>
    <property type="match status" value="1"/>
</dbReference>
<dbReference type="PANTHER" id="PTHR21659:SF40">
    <property type="entry name" value="PHOSPHATIDYLSERINE DECARBOXYLASE"/>
    <property type="match status" value="1"/>
</dbReference>
<evidence type="ECO:0000256" key="6">
    <source>
        <dbReference type="SAM" id="MobiDB-lite"/>
    </source>
</evidence>
<sequence>MCCTLLLIICAIIFPPFPVLLVKGLCSSDFLLNVLLTLLGYIPGLVHSLIIIFERQQSRNMDRWYYQQGWTARERLSQSRGSPATNNTGNNTSNSNTNPPQPCEHHHYYQQQQPQPSQQPNEESNLISKGSPPPYTV</sequence>
<feature type="compositionally biased region" description="Low complexity" evidence="6">
    <location>
        <begin position="85"/>
        <end position="98"/>
    </location>
</feature>
<proteinExistence type="inferred from homology"/>
<keyword evidence="9" id="KW-1185">Reference proteome</keyword>
<dbReference type="Proteomes" id="UP000095728">
    <property type="component" value="Unassembled WGS sequence"/>
</dbReference>
<comment type="caution">
    <text evidence="8">The sequence shown here is derived from an EMBL/GenBank/DDBJ whole genome shotgun (WGS) entry which is preliminary data.</text>
</comment>
<comment type="similarity">
    <text evidence="2">Belongs to the UPF0057 (PMP3) family.</text>
</comment>
<feature type="region of interest" description="Disordered" evidence="6">
    <location>
        <begin position="73"/>
        <end position="137"/>
    </location>
</feature>
<name>A0A1E5RAU1_9ASCO</name>
<dbReference type="EMBL" id="LPNM01000008">
    <property type="protein sequence ID" value="OEJ84012.1"/>
    <property type="molecule type" value="Genomic_DNA"/>
</dbReference>
<comment type="subcellular location">
    <subcellularLocation>
        <location evidence="1">Membrane</location>
    </subcellularLocation>
</comment>
<dbReference type="Pfam" id="PF01679">
    <property type="entry name" value="Pmp3"/>
    <property type="match status" value="1"/>
</dbReference>
<evidence type="ECO:0000256" key="2">
    <source>
        <dbReference type="ARBA" id="ARBA00009530"/>
    </source>
</evidence>
<evidence type="ECO:0000256" key="7">
    <source>
        <dbReference type="SAM" id="Phobius"/>
    </source>
</evidence>
<dbReference type="InParanoid" id="A0A1E5RAU1"/>
<evidence type="ECO:0000256" key="3">
    <source>
        <dbReference type="ARBA" id="ARBA00022692"/>
    </source>
</evidence>
<feature type="compositionally biased region" description="Low complexity" evidence="6">
    <location>
        <begin position="109"/>
        <end position="125"/>
    </location>
</feature>
<dbReference type="FunCoup" id="A0A1E5RAU1">
    <property type="interactions" value="349"/>
</dbReference>
<reference evidence="9" key="1">
    <citation type="journal article" date="2016" name="Genome Announc.">
        <title>Genome sequences of three species of Hanseniaspora isolated from spontaneous wine fermentations.</title>
        <authorList>
            <person name="Sternes P.R."/>
            <person name="Lee D."/>
            <person name="Kutyna D.R."/>
            <person name="Borneman A.R."/>
        </authorList>
    </citation>
    <scope>NUCLEOTIDE SEQUENCE [LARGE SCALE GENOMIC DNA]</scope>
    <source>
        <strain evidence="9">AWRI3579</strain>
    </source>
</reference>
<dbReference type="InterPro" id="IPR000612">
    <property type="entry name" value="PMP3"/>
</dbReference>
<dbReference type="GO" id="GO:0016020">
    <property type="term" value="C:membrane"/>
    <property type="evidence" value="ECO:0007669"/>
    <property type="project" value="UniProtKB-SubCell"/>
</dbReference>
<evidence type="ECO:0000313" key="8">
    <source>
        <dbReference type="EMBL" id="OEJ84012.1"/>
    </source>
</evidence>
<keyword evidence="5 7" id="KW-0472">Membrane</keyword>
<dbReference type="AlphaFoldDB" id="A0A1E5RAU1"/>
<evidence type="ECO:0000313" key="9">
    <source>
        <dbReference type="Proteomes" id="UP000095728"/>
    </source>
</evidence>
<protein>
    <submittedName>
        <fullName evidence="8">Protein SNA4</fullName>
    </submittedName>
</protein>
<evidence type="ECO:0000256" key="4">
    <source>
        <dbReference type="ARBA" id="ARBA00022989"/>
    </source>
</evidence>
<keyword evidence="3 7" id="KW-0812">Transmembrane</keyword>
<accession>A0A1E5RAU1</accession>